<reference evidence="7" key="1">
    <citation type="submission" date="2021-03" db="EMBL/GenBank/DDBJ databases">
        <authorList>
            <person name="Tagirdzhanova G."/>
        </authorList>
    </citation>
    <scope>NUCLEOTIDE SEQUENCE</scope>
</reference>
<organism evidence="7 8">
    <name type="scientific">Heterodermia speciosa</name>
    <dbReference type="NCBI Taxonomy" id="116794"/>
    <lineage>
        <taxon>Eukaryota</taxon>
        <taxon>Fungi</taxon>
        <taxon>Dikarya</taxon>
        <taxon>Ascomycota</taxon>
        <taxon>Pezizomycotina</taxon>
        <taxon>Lecanoromycetes</taxon>
        <taxon>OSLEUM clade</taxon>
        <taxon>Lecanoromycetidae</taxon>
        <taxon>Caliciales</taxon>
        <taxon>Physciaceae</taxon>
        <taxon>Heterodermia</taxon>
    </lineage>
</organism>
<evidence type="ECO:0000256" key="1">
    <source>
        <dbReference type="ARBA" id="ARBA00022723"/>
    </source>
</evidence>
<evidence type="ECO:0000313" key="8">
    <source>
        <dbReference type="Proteomes" id="UP000664521"/>
    </source>
</evidence>
<dbReference type="InterPro" id="IPR002893">
    <property type="entry name" value="Znf_MYND"/>
</dbReference>
<keyword evidence="2 4" id="KW-0863">Zinc-finger</keyword>
<protein>
    <recommendedName>
        <fullName evidence="6">MYND-type domain-containing protein</fullName>
    </recommendedName>
</protein>
<name>A0A8H3ITE5_9LECA</name>
<evidence type="ECO:0000256" key="5">
    <source>
        <dbReference type="SAM" id="MobiDB-lite"/>
    </source>
</evidence>
<dbReference type="AlphaFoldDB" id="A0A8H3ITE5"/>
<evidence type="ECO:0000259" key="6">
    <source>
        <dbReference type="PROSITE" id="PS50865"/>
    </source>
</evidence>
<evidence type="ECO:0000256" key="2">
    <source>
        <dbReference type="ARBA" id="ARBA00022771"/>
    </source>
</evidence>
<feature type="domain" description="MYND-type" evidence="6">
    <location>
        <begin position="37"/>
        <end position="79"/>
    </location>
</feature>
<dbReference type="SUPFAM" id="SSF144232">
    <property type="entry name" value="HIT/MYND zinc finger-like"/>
    <property type="match status" value="1"/>
</dbReference>
<keyword evidence="1" id="KW-0479">Metal-binding</keyword>
<sequence length="232" mass="26234">MPTSVIDVSSLMGAEPSRPSSQRQGENDGKESVSEACAGCKKPQSELTVPLKRCAKCQTQRYCSRDCQKADWKVHKKICGSNQQNKPKTTDFGAMPKPAGNFFSNLVQDDFLHSLSENDTYIRLIDSYRMRVEDDYKFAADPHGLYDNEDPLEDFQKFLGLAQARKGLLPKWWNGDKRKACERLATDSKQWAFIGAAIEKSDIMEHYGDNLMPMKIRLLAEKIYGKRVQGGL</sequence>
<dbReference type="PROSITE" id="PS50865">
    <property type="entry name" value="ZF_MYND_2"/>
    <property type="match status" value="1"/>
</dbReference>
<dbReference type="OrthoDB" id="432970at2759"/>
<keyword evidence="8" id="KW-1185">Reference proteome</keyword>
<dbReference type="Pfam" id="PF01753">
    <property type="entry name" value="zf-MYND"/>
    <property type="match status" value="1"/>
</dbReference>
<accession>A0A8H3ITE5</accession>
<evidence type="ECO:0000256" key="3">
    <source>
        <dbReference type="ARBA" id="ARBA00022833"/>
    </source>
</evidence>
<dbReference type="Proteomes" id="UP000664521">
    <property type="component" value="Unassembled WGS sequence"/>
</dbReference>
<evidence type="ECO:0000256" key="4">
    <source>
        <dbReference type="PROSITE-ProRule" id="PRU00134"/>
    </source>
</evidence>
<dbReference type="Gene3D" id="6.10.140.2220">
    <property type="match status" value="1"/>
</dbReference>
<feature type="region of interest" description="Disordered" evidence="5">
    <location>
        <begin position="1"/>
        <end position="35"/>
    </location>
</feature>
<comment type="caution">
    <text evidence="7">The sequence shown here is derived from an EMBL/GenBank/DDBJ whole genome shotgun (WGS) entry which is preliminary data.</text>
</comment>
<dbReference type="EMBL" id="CAJPDS010000064">
    <property type="protein sequence ID" value="CAF9932770.1"/>
    <property type="molecule type" value="Genomic_DNA"/>
</dbReference>
<evidence type="ECO:0000313" key="7">
    <source>
        <dbReference type="EMBL" id="CAF9932770.1"/>
    </source>
</evidence>
<dbReference type="PROSITE" id="PS01360">
    <property type="entry name" value="ZF_MYND_1"/>
    <property type="match status" value="1"/>
</dbReference>
<keyword evidence="3" id="KW-0862">Zinc</keyword>
<dbReference type="GO" id="GO:0008270">
    <property type="term" value="F:zinc ion binding"/>
    <property type="evidence" value="ECO:0007669"/>
    <property type="project" value="UniProtKB-KW"/>
</dbReference>
<gene>
    <name evidence="7" type="ORF">HETSPECPRED_008449</name>
</gene>
<proteinExistence type="predicted"/>